<evidence type="ECO:0000313" key="1">
    <source>
        <dbReference type="EMBL" id="MFG1702062.1"/>
    </source>
</evidence>
<evidence type="ECO:0000313" key="2">
    <source>
        <dbReference type="Proteomes" id="UP001603978"/>
    </source>
</evidence>
<dbReference type="Proteomes" id="UP001603978">
    <property type="component" value="Unassembled WGS sequence"/>
</dbReference>
<keyword evidence="2" id="KW-1185">Reference proteome</keyword>
<dbReference type="RefSeq" id="WP_393161425.1">
    <property type="nucleotide sequence ID" value="NZ_JBICRM010000001.1"/>
</dbReference>
<dbReference type="EMBL" id="JBICRM010000001">
    <property type="protein sequence ID" value="MFG1702062.1"/>
    <property type="molecule type" value="Genomic_DNA"/>
</dbReference>
<protein>
    <submittedName>
        <fullName evidence="1">Uncharacterized protein</fullName>
    </submittedName>
</protein>
<accession>A0ABW7A411</accession>
<name>A0ABW7A411_9ACTN</name>
<organism evidence="1 2">
    <name type="scientific">Nonomuraea marmarensis</name>
    <dbReference type="NCBI Taxonomy" id="3351344"/>
    <lineage>
        <taxon>Bacteria</taxon>
        <taxon>Bacillati</taxon>
        <taxon>Actinomycetota</taxon>
        <taxon>Actinomycetes</taxon>
        <taxon>Streptosporangiales</taxon>
        <taxon>Streptosporangiaceae</taxon>
        <taxon>Nonomuraea</taxon>
    </lineage>
</organism>
<sequence length="93" mass="10176">MNAAPDGVTAAWEAVVAAIDTGDAELVAARVLGLDERGRREVAAALPGHLAVAEERAEARRQARAARRWRESEAAWEEHVRRAEARRLHTSLT</sequence>
<gene>
    <name evidence="1" type="ORF">ACFLIM_02615</name>
</gene>
<comment type="caution">
    <text evidence="1">The sequence shown here is derived from an EMBL/GenBank/DDBJ whole genome shotgun (WGS) entry which is preliminary data.</text>
</comment>
<proteinExistence type="predicted"/>
<reference evidence="1 2" key="1">
    <citation type="submission" date="2024-10" db="EMBL/GenBank/DDBJ databases">
        <authorList>
            <person name="Topkara A.R."/>
            <person name="Saygin H."/>
        </authorList>
    </citation>
    <scope>NUCLEOTIDE SEQUENCE [LARGE SCALE GENOMIC DNA]</scope>
    <source>
        <strain evidence="1 2">M3C6</strain>
    </source>
</reference>